<sequence>MNENERKYFNKYNSEFYGYDVEDIDINEDDSYCDVLQKLQLQCKQRIREYQEEHNLKTDYQHLFSNSYISNIIKDEDDIFNHLKMNNEEEAKVFFEYLQSLLNRNFIENRKYELFDDCGEIEYNNQALYSAQHCENDKNYDFKDENENKVNEEIEIKKKKIKKKTTTFKKRNDPPKDIIQKNINNYLKEKEEKKKNEERNSFQFIAKPCPKDILKPKYDSIVEQSKLRHKENVNMKLNMWKSILKPFSFDERDLKKQQEKMEKEKEKNNEKNKKIKNNIVFKLVQTAAEDGYNRYKKMKEIDKYAHLTPEHKFHPNISKDIPSIYKINSKKYKELKEKKLIEKYKEEKKEMERKAKHEKLILQKVRMQPTNTYKDTRSSILRNKSIIEKDESEKLYKEIEKELWQDKERDQLKIKNYVHDKLKDLYFRKYFYEKEIKEKGIQNRKEQEILDKKYEEKIKNIYEDINNNRNYLFETPYIPKKSKPEKEINPLERFNDIIKTNGLNIDDFNVYI</sequence>
<protein>
    <submittedName>
        <fullName evidence="2">Uncharacterized protein</fullName>
    </submittedName>
</protein>
<dbReference type="EMBL" id="MCFG01000245">
    <property type="protein sequence ID" value="ORX77493.1"/>
    <property type="molecule type" value="Genomic_DNA"/>
</dbReference>
<name>A0A1Y1WVF5_9FUNG</name>
<dbReference type="STRING" id="1754192.A0A1Y1WVF5"/>
<accession>A0A1Y1WVF5</accession>
<dbReference type="OrthoDB" id="2150121at2759"/>
<keyword evidence="3" id="KW-1185">Reference proteome</keyword>
<proteinExistence type="predicted"/>
<dbReference type="Proteomes" id="UP000193944">
    <property type="component" value="Unassembled WGS sequence"/>
</dbReference>
<evidence type="ECO:0000313" key="2">
    <source>
        <dbReference type="EMBL" id="ORX77493.1"/>
    </source>
</evidence>
<reference evidence="2 3" key="2">
    <citation type="submission" date="2016-08" db="EMBL/GenBank/DDBJ databases">
        <title>Pervasive Adenine N6-methylation of Active Genes in Fungi.</title>
        <authorList>
            <consortium name="DOE Joint Genome Institute"/>
            <person name="Mondo S.J."/>
            <person name="Dannebaum R.O."/>
            <person name="Kuo R.C."/>
            <person name="Labutti K."/>
            <person name="Haridas S."/>
            <person name="Kuo A."/>
            <person name="Salamov A."/>
            <person name="Ahrendt S.R."/>
            <person name="Lipzen A."/>
            <person name="Sullivan W."/>
            <person name="Andreopoulos W.B."/>
            <person name="Clum A."/>
            <person name="Lindquist E."/>
            <person name="Daum C."/>
            <person name="Ramamoorthy G.K."/>
            <person name="Gryganskyi A."/>
            <person name="Culley D."/>
            <person name="Magnuson J.K."/>
            <person name="James T.Y."/>
            <person name="O'Malley M.A."/>
            <person name="Stajich J.E."/>
            <person name="Spatafora J.W."/>
            <person name="Visel A."/>
            <person name="Grigoriev I.V."/>
        </authorList>
    </citation>
    <scope>NUCLEOTIDE SEQUENCE [LARGE SCALE GENOMIC DNA]</scope>
    <source>
        <strain evidence="2 3">S4</strain>
    </source>
</reference>
<evidence type="ECO:0000313" key="3">
    <source>
        <dbReference type="Proteomes" id="UP000193944"/>
    </source>
</evidence>
<comment type="caution">
    <text evidence="2">The sequence shown here is derived from an EMBL/GenBank/DDBJ whole genome shotgun (WGS) entry which is preliminary data.</text>
</comment>
<keyword evidence="1" id="KW-0175">Coiled coil</keyword>
<gene>
    <name evidence="2" type="ORF">BCR32DRAFT_295574</name>
</gene>
<evidence type="ECO:0000256" key="1">
    <source>
        <dbReference type="SAM" id="Coils"/>
    </source>
</evidence>
<dbReference type="AlphaFoldDB" id="A0A1Y1WVF5"/>
<feature type="coiled-coil region" evidence="1">
    <location>
        <begin position="334"/>
        <end position="409"/>
    </location>
</feature>
<feature type="coiled-coil region" evidence="1">
    <location>
        <begin position="247"/>
        <end position="278"/>
    </location>
</feature>
<organism evidence="2 3">
    <name type="scientific">Anaeromyces robustus</name>
    <dbReference type="NCBI Taxonomy" id="1754192"/>
    <lineage>
        <taxon>Eukaryota</taxon>
        <taxon>Fungi</taxon>
        <taxon>Fungi incertae sedis</taxon>
        <taxon>Chytridiomycota</taxon>
        <taxon>Chytridiomycota incertae sedis</taxon>
        <taxon>Neocallimastigomycetes</taxon>
        <taxon>Neocallimastigales</taxon>
        <taxon>Neocallimastigaceae</taxon>
        <taxon>Anaeromyces</taxon>
    </lineage>
</organism>
<reference evidence="2 3" key="1">
    <citation type="submission" date="2016-08" db="EMBL/GenBank/DDBJ databases">
        <title>A Parts List for Fungal Cellulosomes Revealed by Comparative Genomics.</title>
        <authorList>
            <consortium name="DOE Joint Genome Institute"/>
            <person name="Haitjema C.H."/>
            <person name="Gilmore S.P."/>
            <person name="Henske J.K."/>
            <person name="Solomon K.V."/>
            <person name="De Groot R."/>
            <person name="Kuo A."/>
            <person name="Mondo S.J."/>
            <person name="Salamov A.A."/>
            <person name="Labutti K."/>
            <person name="Zhao Z."/>
            <person name="Chiniquy J."/>
            <person name="Barry K."/>
            <person name="Brewer H.M."/>
            <person name="Purvine S.O."/>
            <person name="Wright A.T."/>
            <person name="Boxma B."/>
            <person name="Van Alen T."/>
            <person name="Hackstein J.H."/>
            <person name="Baker S.E."/>
            <person name="Grigoriev I.V."/>
            <person name="O'Malley M.A."/>
        </authorList>
    </citation>
    <scope>NUCLEOTIDE SEQUENCE [LARGE SCALE GENOMIC DNA]</scope>
    <source>
        <strain evidence="2 3">S4</strain>
    </source>
</reference>